<proteinExistence type="predicted"/>
<name>A0A4Y4D8W3_KOCVA</name>
<evidence type="ECO:0000256" key="2">
    <source>
        <dbReference type="SAM" id="Phobius"/>
    </source>
</evidence>
<keyword evidence="2" id="KW-1133">Transmembrane helix</keyword>
<accession>A0A4Y4D8W3</accession>
<keyword evidence="4" id="KW-1185">Reference proteome</keyword>
<feature type="compositionally biased region" description="Polar residues" evidence="1">
    <location>
        <begin position="1"/>
        <end position="10"/>
    </location>
</feature>
<organism evidence="3 4">
    <name type="scientific">Kocuria varians</name>
    <name type="common">Micrococcus varians</name>
    <dbReference type="NCBI Taxonomy" id="1272"/>
    <lineage>
        <taxon>Bacteria</taxon>
        <taxon>Bacillati</taxon>
        <taxon>Actinomycetota</taxon>
        <taxon>Actinomycetes</taxon>
        <taxon>Micrococcales</taxon>
        <taxon>Micrococcaceae</taxon>
        <taxon>Kocuria</taxon>
    </lineage>
</organism>
<evidence type="ECO:0000256" key="1">
    <source>
        <dbReference type="SAM" id="MobiDB-lite"/>
    </source>
</evidence>
<feature type="compositionally biased region" description="Basic and acidic residues" evidence="1">
    <location>
        <begin position="13"/>
        <end position="22"/>
    </location>
</feature>
<feature type="transmembrane region" description="Helical" evidence="2">
    <location>
        <begin position="34"/>
        <end position="52"/>
    </location>
</feature>
<reference evidence="3 4" key="1">
    <citation type="submission" date="2019-06" db="EMBL/GenBank/DDBJ databases">
        <title>Whole genome shotgun sequence of Kocuria varians NBRC 15358.</title>
        <authorList>
            <person name="Hosoyama A."/>
            <person name="Uohara A."/>
            <person name="Ohji S."/>
            <person name="Ichikawa N."/>
        </authorList>
    </citation>
    <scope>NUCLEOTIDE SEQUENCE [LARGE SCALE GENOMIC DNA]</scope>
    <source>
        <strain evidence="3 4">NBRC 15358</strain>
    </source>
</reference>
<dbReference type="EMBL" id="BJNW01000022">
    <property type="protein sequence ID" value="GED00044.1"/>
    <property type="molecule type" value="Genomic_DNA"/>
</dbReference>
<evidence type="ECO:0000313" key="4">
    <source>
        <dbReference type="Proteomes" id="UP000315730"/>
    </source>
</evidence>
<dbReference type="AlphaFoldDB" id="A0A4Y4D8W3"/>
<dbReference type="Proteomes" id="UP000315730">
    <property type="component" value="Unassembled WGS sequence"/>
</dbReference>
<comment type="caution">
    <text evidence="3">The sequence shown here is derived from an EMBL/GenBank/DDBJ whole genome shotgun (WGS) entry which is preliminary data.</text>
</comment>
<dbReference type="RefSeq" id="WP_141270291.1">
    <property type="nucleotide sequence ID" value="NZ_BJNW01000022.1"/>
</dbReference>
<feature type="region of interest" description="Disordered" evidence="1">
    <location>
        <begin position="1"/>
        <end position="22"/>
    </location>
</feature>
<keyword evidence="2" id="KW-0812">Transmembrane</keyword>
<dbReference type="STRING" id="1272.GCA_900014985_01806"/>
<dbReference type="OrthoDB" id="5196985at2"/>
<gene>
    <name evidence="3" type="ORF">KVA01_21980</name>
</gene>
<feature type="transmembrane region" description="Helical" evidence="2">
    <location>
        <begin position="64"/>
        <end position="84"/>
    </location>
</feature>
<protein>
    <submittedName>
        <fullName evidence="3">Uncharacterized protein</fullName>
    </submittedName>
</protein>
<sequence>MSNTSETSPQRVHLSEEEKRDLVRHTRRTDLRRIIGALFVFYGVVVTLTGVVDPAADVAKTGGIHINLWTGLSMLVAGVLFFVWDRLSPVPERDIVESAEFEEIHKAEGAGEIDRGV</sequence>
<keyword evidence="2" id="KW-0472">Membrane</keyword>
<evidence type="ECO:0000313" key="3">
    <source>
        <dbReference type="EMBL" id="GED00044.1"/>
    </source>
</evidence>